<accession>A0ABT0LD89</accession>
<evidence type="ECO:0000313" key="1">
    <source>
        <dbReference type="EMBL" id="MCL1125653.1"/>
    </source>
</evidence>
<keyword evidence="2" id="KW-1185">Reference proteome</keyword>
<dbReference type="CDD" id="cd17035">
    <property type="entry name" value="T3SC_IB_Spa15-like"/>
    <property type="match status" value="1"/>
</dbReference>
<dbReference type="Pfam" id="PF03519">
    <property type="entry name" value="Invas_SpaK"/>
    <property type="match status" value="1"/>
</dbReference>
<comment type="caution">
    <text evidence="1">The sequence shown here is derived from an EMBL/GenBank/DDBJ whole genome shotgun (WGS) entry which is preliminary data.</text>
</comment>
<dbReference type="EMBL" id="JAKIKS010000055">
    <property type="protein sequence ID" value="MCL1125653.1"/>
    <property type="molecule type" value="Genomic_DNA"/>
</dbReference>
<protein>
    <submittedName>
        <fullName evidence="1">Uncharacterized protein</fullName>
    </submittedName>
</protein>
<sequence>MLTSTPVSFSNNYHQSLESLVEQALISLECPPEQLTGFRSHSSIHLEFDALPDISISIENDRLWLWSAFSELTPTLITQQAAELFTLLQQSIPNIELDQAVLVQANQGYELKALVDPSCLHLASNLGMVLEYFYQKVADINQLFDQKL</sequence>
<gene>
    <name evidence="1" type="ORF">L2764_14500</name>
</gene>
<reference evidence="1 2" key="1">
    <citation type="submission" date="2022-01" db="EMBL/GenBank/DDBJ databases">
        <title>Whole genome-based taxonomy of the Shewanellaceae.</title>
        <authorList>
            <person name="Martin-Rodriguez A.J."/>
        </authorList>
    </citation>
    <scope>NUCLEOTIDE SEQUENCE [LARGE SCALE GENOMIC DNA]</scope>
    <source>
        <strain evidence="1 2">DSM 17177</strain>
    </source>
</reference>
<organism evidence="1 2">
    <name type="scientific">Shewanella surugensis</name>
    <dbReference type="NCBI Taxonomy" id="212020"/>
    <lineage>
        <taxon>Bacteria</taxon>
        <taxon>Pseudomonadati</taxon>
        <taxon>Pseudomonadota</taxon>
        <taxon>Gammaproteobacteria</taxon>
        <taxon>Alteromonadales</taxon>
        <taxon>Shewanellaceae</taxon>
        <taxon>Shewanella</taxon>
    </lineage>
</organism>
<dbReference type="Proteomes" id="UP001203423">
    <property type="component" value="Unassembled WGS sequence"/>
</dbReference>
<dbReference type="InterPro" id="IPR003065">
    <property type="entry name" value="Invas_SpaK"/>
</dbReference>
<dbReference type="Gene3D" id="3.30.1460.10">
    <property type="match status" value="1"/>
</dbReference>
<name>A0ABT0LD89_9GAMM</name>
<dbReference type="PRINTS" id="PR01305">
    <property type="entry name" value="SSPAKPROTEIN"/>
</dbReference>
<evidence type="ECO:0000313" key="2">
    <source>
        <dbReference type="Proteomes" id="UP001203423"/>
    </source>
</evidence>
<proteinExistence type="predicted"/>
<dbReference type="SUPFAM" id="SSF69635">
    <property type="entry name" value="Type III secretory system chaperone-like"/>
    <property type="match status" value="1"/>
</dbReference>
<dbReference type="RefSeq" id="WP_248940960.1">
    <property type="nucleotide sequence ID" value="NZ_JAKIKS010000055.1"/>
</dbReference>